<evidence type="ECO:0000313" key="5">
    <source>
        <dbReference type="EMBL" id="SMF62963.1"/>
    </source>
</evidence>
<evidence type="ECO:0000313" key="6">
    <source>
        <dbReference type="Proteomes" id="UP000192934"/>
    </source>
</evidence>
<sequence>MRKLLIVAACASLSACATTGAADPRDPYEGFNRGVFAFNQGLDKAVVKPATTVYRTVTPVPARRGFSRVLSNLMEPLHFVNNLLQGKPKRAFNSLGRFVVNTTIGVGGLADHATGMGMPSTSEDFGQTFAVWGAKKSPYVVLPLLGPSTVRDAAGTGLQFFVDPVGIALDEAGASGELKAGATAMRVIDARSRVMDTGYDAVLATSADAYATARDAYLQRRDLDIADQQGAAPADTLSDAEQQRLLDEALEQNPTAEDAPTLAEPDTPPVEPEVPTADPEGGMAAADAPLPVVPLGWDESVAGY</sequence>
<organism evidence="5 6">
    <name type="scientific">Allosphingosinicella indica</name>
    <dbReference type="NCBI Taxonomy" id="941907"/>
    <lineage>
        <taxon>Bacteria</taxon>
        <taxon>Pseudomonadati</taxon>
        <taxon>Pseudomonadota</taxon>
        <taxon>Alphaproteobacteria</taxon>
        <taxon>Sphingomonadales</taxon>
        <taxon>Sphingomonadaceae</taxon>
        <taxon>Allosphingosinicella</taxon>
    </lineage>
</organism>
<dbReference type="GO" id="GO:0120010">
    <property type="term" value="P:intermembrane phospholipid transfer"/>
    <property type="evidence" value="ECO:0007669"/>
    <property type="project" value="TreeGrafter"/>
</dbReference>
<feature type="compositionally biased region" description="Low complexity" evidence="3">
    <location>
        <begin position="273"/>
        <end position="295"/>
    </location>
</feature>
<evidence type="ECO:0000256" key="1">
    <source>
        <dbReference type="ARBA" id="ARBA00010634"/>
    </source>
</evidence>
<dbReference type="RefSeq" id="WP_157123702.1">
    <property type="nucleotide sequence ID" value="NZ_LT840185.1"/>
</dbReference>
<dbReference type="OrthoDB" id="9785326at2"/>
<dbReference type="PANTHER" id="PTHR30035:SF3">
    <property type="entry name" value="INTERMEMBRANE PHOSPHOLIPID TRANSPORT SYSTEM LIPOPROTEIN MLAA"/>
    <property type="match status" value="1"/>
</dbReference>
<dbReference type="PROSITE" id="PS51257">
    <property type="entry name" value="PROKAR_LIPOPROTEIN"/>
    <property type="match status" value="1"/>
</dbReference>
<evidence type="ECO:0000256" key="4">
    <source>
        <dbReference type="SAM" id="SignalP"/>
    </source>
</evidence>
<feature type="chain" id="PRO_5012055680" evidence="4">
    <location>
        <begin position="22"/>
        <end position="304"/>
    </location>
</feature>
<feature type="region of interest" description="Disordered" evidence="3">
    <location>
        <begin position="253"/>
        <end position="304"/>
    </location>
</feature>
<gene>
    <name evidence="5" type="ORF">SAMN06295910_1034</name>
</gene>
<evidence type="ECO:0000256" key="2">
    <source>
        <dbReference type="ARBA" id="ARBA00022729"/>
    </source>
</evidence>
<proteinExistence type="inferred from homology"/>
<protein>
    <submittedName>
        <fullName evidence="5">Phospholipid-binding lipoprotein MlaA</fullName>
    </submittedName>
</protein>
<accession>A0A1X7G2N3</accession>
<comment type="similarity">
    <text evidence="1">Belongs to the MlaA family.</text>
</comment>
<dbReference type="EMBL" id="LT840185">
    <property type="protein sequence ID" value="SMF62963.1"/>
    <property type="molecule type" value="Genomic_DNA"/>
</dbReference>
<dbReference type="STRING" id="941907.SAMN06295910_1034"/>
<dbReference type="PRINTS" id="PR01805">
    <property type="entry name" value="VACJLIPOPROT"/>
</dbReference>
<reference evidence="6" key="1">
    <citation type="submission" date="2017-04" db="EMBL/GenBank/DDBJ databases">
        <authorList>
            <person name="Varghese N."/>
            <person name="Submissions S."/>
        </authorList>
    </citation>
    <scope>NUCLEOTIDE SEQUENCE [LARGE SCALE GENOMIC DNA]</scope>
    <source>
        <strain evidence="6">Dd16</strain>
    </source>
</reference>
<keyword evidence="6" id="KW-1185">Reference proteome</keyword>
<dbReference type="PANTHER" id="PTHR30035">
    <property type="entry name" value="LIPOPROTEIN VACJ-RELATED"/>
    <property type="match status" value="1"/>
</dbReference>
<name>A0A1X7G2N3_9SPHN</name>
<dbReference type="AlphaFoldDB" id="A0A1X7G2N3"/>
<evidence type="ECO:0000256" key="3">
    <source>
        <dbReference type="SAM" id="MobiDB-lite"/>
    </source>
</evidence>
<dbReference type="Proteomes" id="UP000192934">
    <property type="component" value="Chromosome I"/>
</dbReference>
<keyword evidence="5" id="KW-0449">Lipoprotein</keyword>
<feature type="signal peptide" evidence="4">
    <location>
        <begin position="1"/>
        <end position="21"/>
    </location>
</feature>
<dbReference type="GO" id="GO:0016020">
    <property type="term" value="C:membrane"/>
    <property type="evidence" value="ECO:0007669"/>
    <property type="project" value="InterPro"/>
</dbReference>
<keyword evidence="2 4" id="KW-0732">Signal</keyword>
<dbReference type="Pfam" id="PF04333">
    <property type="entry name" value="MlaA"/>
    <property type="match status" value="1"/>
</dbReference>
<dbReference type="InterPro" id="IPR007428">
    <property type="entry name" value="MlaA"/>
</dbReference>